<feature type="region of interest" description="Disordered" evidence="1">
    <location>
        <begin position="533"/>
        <end position="569"/>
    </location>
</feature>
<feature type="region of interest" description="Disordered" evidence="1">
    <location>
        <begin position="44"/>
        <end position="137"/>
    </location>
</feature>
<dbReference type="Proteomes" id="UP000070089">
    <property type="component" value="Unassembled WGS sequence"/>
</dbReference>
<feature type="compositionally biased region" description="Low complexity" evidence="1">
    <location>
        <begin position="285"/>
        <end position="296"/>
    </location>
</feature>
<evidence type="ECO:0000256" key="1">
    <source>
        <dbReference type="SAM" id="MobiDB-lite"/>
    </source>
</evidence>
<dbReference type="PANTHER" id="PTHR37028">
    <property type="entry name" value="UNNAMED PRODUCT-RELATED"/>
    <property type="match status" value="1"/>
</dbReference>
<proteinExistence type="predicted"/>
<feature type="region of interest" description="Disordered" evidence="1">
    <location>
        <begin position="244"/>
        <end position="296"/>
    </location>
</feature>
<feature type="compositionally biased region" description="Basic and acidic residues" evidence="1">
    <location>
        <begin position="85"/>
        <end position="97"/>
    </location>
</feature>
<dbReference type="VEuPathDB" id="GiardiaDB:QR46_2775"/>
<dbReference type="AlphaFoldDB" id="A0A132NT47"/>
<feature type="region of interest" description="Disordered" evidence="1">
    <location>
        <begin position="192"/>
        <end position="231"/>
    </location>
</feature>
<dbReference type="PANTHER" id="PTHR37028:SF4">
    <property type="entry name" value="ALMS MOTIF DOMAIN-CONTAINING PROTEIN"/>
    <property type="match status" value="1"/>
</dbReference>
<dbReference type="OrthoDB" id="78067at2759"/>
<reference evidence="2 3" key="1">
    <citation type="journal article" date="2015" name="Mol. Biochem. Parasitol.">
        <title>Identification of polymorphic genes for use in assemblage B genotyping assays through comparative genomics of multiple assemblage B Giardia duodenalis isolates.</title>
        <authorList>
            <person name="Wielinga C."/>
            <person name="Thompson R.C."/>
            <person name="Monis P."/>
            <person name="Ryan U."/>
        </authorList>
    </citation>
    <scope>NUCLEOTIDE SEQUENCE [LARGE SCALE GENOMIC DNA]</scope>
    <source>
        <strain evidence="2 3">BAH15c1</strain>
    </source>
</reference>
<feature type="region of interest" description="Disordered" evidence="1">
    <location>
        <begin position="316"/>
        <end position="347"/>
    </location>
</feature>
<name>A0A132NT47_GIAIN</name>
<evidence type="ECO:0000313" key="2">
    <source>
        <dbReference type="EMBL" id="KWX13255.1"/>
    </source>
</evidence>
<protein>
    <submittedName>
        <fullName evidence="2">Uncharacterized protein</fullName>
    </submittedName>
</protein>
<feature type="compositionally biased region" description="Polar residues" evidence="1">
    <location>
        <begin position="244"/>
        <end position="259"/>
    </location>
</feature>
<gene>
    <name evidence="2" type="ORF">QR46_2775</name>
</gene>
<dbReference type="EMBL" id="JXTI01000077">
    <property type="protein sequence ID" value="KWX13255.1"/>
    <property type="molecule type" value="Genomic_DNA"/>
</dbReference>
<feature type="compositionally biased region" description="Basic and acidic residues" evidence="1">
    <location>
        <begin position="194"/>
        <end position="213"/>
    </location>
</feature>
<comment type="caution">
    <text evidence="2">The sequence shown here is derived from an EMBL/GenBank/DDBJ whole genome shotgun (WGS) entry which is preliminary data.</text>
</comment>
<feature type="compositionally biased region" description="Polar residues" evidence="1">
    <location>
        <begin position="48"/>
        <end position="64"/>
    </location>
</feature>
<sequence>MDIIGSREIGDFDLDEVEDSIRKCEAFLANEDFTLDFSHLPIEALPPNTEQQPTSSAPTYSVTTDDGVGLLSKRMEANASLSVSKSEKSYKEDDGPKLDTQPVLDIFQKSRSESKRNTPNKPLMLPKSASSGNIPDRQAIPIEENPLVKRTLNLLPRKRGQDRPSVSAYHEPAARISVDSVPTAVEEAAQRVVADARRGSEAKDARSSVDRESNAATIKNPIQAAPKMPASPARNRITANKALTSQQSLVSTQRSSTPKQRPPKASRPGTPDRTVRSSSSGIPRAASARSKMASSIAESRLEAYLREKEERELKECTFHPKILTKKHPKKESEGEAPEDRLRNEGERKRIEHEKMRVYKERAEFEVCTFKPELSARTEKIMAKKNMKPIYERYAETMEQHRQKVEELAALAEAEQYYPEVDEKARMRRDILAQKALTRSGIDPFAPPEERLYSPGAKRVNLRVAKDGVPQDANEAIECSFKPQINKESTAIARRNSQLSGDFFQRQSYYNDKKMRHMQAMERDEAAALTFQPNVRRASSAGAGGKRRDSDGSPTFAYGPHTRASDDADGVSVHERLYRRSMSRSKATVHQPEQLGTHEECRFIPEINQHSRNIGRKSTIEELYRNTLASNKKDALCKVIDEEQQKECTFKPAIHSDKAKSHYNIHRPESLLVQIEMERQQKAVKLNMMKKKLEYDEVQTCSFKPEIKSTVPRTVYNGPTVTQDVDEAFGSSIKGLGRFMEKQELARKKAEEQKLRESKVFGLNPSAKVGKPYTIPQPFNLSYEMSARKSAFERDKIASAALKDYTFQPQTSEKRVKDLVAHILSNDE</sequence>
<organism evidence="2 3">
    <name type="scientific">Giardia duodenalis assemblage B</name>
    <dbReference type="NCBI Taxonomy" id="1394984"/>
    <lineage>
        <taxon>Eukaryota</taxon>
        <taxon>Metamonada</taxon>
        <taxon>Diplomonadida</taxon>
        <taxon>Hexamitidae</taxon>
        <taxon>Giardiinae</taxon>
        <taxon>Giardia</taxon>
    </lineage>
</organism>
<evidence type="ECO:0000313" key="3">
    <source>
        <dbReference type="Proteomes" id="UP000070089"/>
    </source>
</evidence>
<feature type="compositionally biased region" description="Basic and acidic residues" evidence="1">
    <location>
        <begin position="330"/>
        <end position="347"/>
    </location>
</feature>
<accession>A0A132NT47</accession>